<name>A0ABT9ZWX2_9BACI</name>
<dbReference type="SMART" id="SM00062">
    <property type="entry name" value="PBPb"/>
    <property type="match status" value="1"/>
</dbReference>
<evidence type="ECO:0000259" key="8">
    <source>
        <dbReference type="SMART" id="SM00062"/>
    </source>
</evidence>
<evidence type="ECO:0000256" key="6">
    <source>
        <dbReference type="ARBA" id="ARBA00023288"/>
    </source>
</evidence>
<comment type="similarity">
    <text evidence="2">Belongs to the bacterial solute-binding protein SsuA/TauA family.</text>
</comment>
<evidence type="ECO:0000256" key="2">
    <source>
        <dbReference type="ARBA" id="ARBA00010742"/>
    </source>
</evidence>
<comment type="subcellular location">
    <subcellularLocation>
        <location evidence="1">Periplasm</location>
    </subcellularLocation>
</comment>
<dbReference type="InterPro" id="IPR001638">
    <property type="entry name" value="Solute-binding_3/MltF_N"/>
</dbReference>
<dbReference type="InterPro" id="IPR010067">
    <property type="entry name" value="ABC_SsuA_sub-bd"/>
</dbReference>
<evidence type="ECO:0000256" key="3">
    <source>
        <dbReference type="ARBA" id="ARBA00022448"/>
    </source>
</evidence>
<dbReference type="EMBL" id="JAUSUG010000006">
    <property type="protein sequence ID" value="MDQ0254635.1"/>
    <property type="molecule type" value="Genomic_DNA"/>
</dbReference>
<evidence type="ECO:0000256" key="5">
    <source>
        <dbReference type="ARBA" id="ARBA00023139"/>
    </source>
</evidence>
<keyword evidence="4 7" id="KW-0732">Signal</keyword>
<sequence length="333" mass="35892">MSFIKTITLFIAVSLSITLLAACGSSSSGASGEGSLPEKITIDYAFYSPTSLVLKEFGWLEEAFEEEGVEIEYVLSQGSNRALEFLNSNSVDFGSTAGAAALIAKGNGSPIKNVYIFSQPEWTALVTGADSSIQSVEDLEGKRVAATLGTDPYIFLVRALAEHGLSVNDVEVVNLQHSDGGNALSNGQVDAWAGLDPHMARLELETGAELFYRNPGFNTYGFLNVREAFAESYPDAVDRVIEAYEKARKWVLENPGETAEIMAREAGIDISVAELQLERNNFSTPVPGQEHIDSIIEAGTVLQEAGVINSSVDLEDVVQQLIDPSFAERVINQ</sequence>
<feature type="chain" id="PRO_5046549509" evidence="7">
    <location>
        <begin position="22"/>
        <end position="333"/>
    </location>
</feature>
<evidence type="ECO:0000256" key="1">
    <source>
        <dbReference type="ARBA" id="ARBA00004418"/>
    </source>
</evidence>
<feature type="signal peptide" evidence="7">
    <location>
        <begin position="1"/>
        <end position="21"/>
    </location>
</feature>
<dbReference type="NCBIfam" id="TIGR01728">
    <property type="entry name" value="SsuA_fam"/>
    <property type="match status" value="1"/>
</dbReference>
<keyword evidence="6" id="KW-0449">Lipoprotein</keyword>
<dbReference type="InterPro" id="IPR015168">
    <property type="entry name" value="SsuA/THI5"/>
</dbReference>
<organism evidence="9 10">
    <name type="scientific">Evansella vedderi</name>
    <dbReference type="NCBI Taxonomy" id="38282"/>
    <lineage>
        <taxon>Bacteria</taxon>
        <taxon>Bacillati</taxon>
        <taxon>Bacillota</taxon>
        <taxon>Bacilli</taxon>
        <taxon>Bacillales</taxon>
        <taxon>Bacillaceae</taxon>
        <taxon>Evansella</taxon>
    </lineage>
</organism>
<gene>
    <name evidence="9" type="ORF">J2S74_002014</name>
</gene>
<dbReference type="PROSITE" id="PS51257">
    <property type="entry name" value="PROKAR_LIPOPROTEIN"/>
    <property type="match status" value="1"/>
</dbReference>
<evidence type="ECO:0000313" key="10">
    <source>
        <dbReference type="Proteomes" id="UP001230005"/>
    </source>
</evidence>
<dbReference type="SUPFAM" id="SSF53850">
    <property type="entry name" value="Periplasmic binding protein-like II"/>
    <property type="match status" value="1"/>
</dbReference>
<protein>
    <submittedName>
        <fullName evidence="9">Sulfonate transport system substrate-binding protein</fullName>
    </submittedName>
</protein>
<dbReference type="PANTHER" id="PTHR30024:SF21">
    <property type="entry name" value="ABC TRANSPORTER SUBSTRATE-BINDING PROTEIN"/>
    <property type="match status" value="1"/>
</dbReference>
<dbReference type="Gene3D" id="3.40.190.10">
    <property type="entry name" value="Periplasmic binding protein-like II"/>
    <property type="match status" value="2"/>
</dbReference>
<evidence type="ECO:0000256" key="7">
    <source>
        <dbReference type="SAM" id="SignalP"/>
    </source>
</evidence>
<feature type="domain" description="Solute-binding protein family 3/N-terminal" evidence="8">
    <location>
        <begin position="39"/>
        <end position="254"/>
    </location>
</feature>
<evidence type="ECO:0000256" key="4">
    <source>
        <dbReference type="ARBA" id="ARBA00022729"/>
    </source>
</evidence>
<keyword evidence="3" id="KW-0813">Transport</keyword>
<comment type="caution">
    <text evidence="9">The sequence shown here is derived from an EMBL/GenBank/DDBJ whole genome shotgun (WGS) entry which is preliminary data.</text>
</comment>
<proteinExistence type="inferred from homology"/>
<keyword evidence="10" id="KW-1185">Reference proteome</keyword>
<evidence type="ECO:0000313" key="9">
    <source>
        <dbReference type="EMBL" id="MDQ0254635.1"/>
    </source>
</evidence>
<dbReference type="PANTHER" id="PTHR30024">
    <property type="entry name" value="ALIPHATIC SULFONATES-BINDING PROTEIN-RELATED"/>
    <property type="match status" value="1"/>
</dbReference>
<accession>A0ABT9ZWX2</accession>
<dbReference type="RefSeq" id="WP_307324837.1">
    <property type="nucleotide sequence ID" value="NZ_JAUSUG010000006.1"/>
</dbReference>
<dbReference type="Proteomes" id="UP001230005">
    <property type="component" value="Unassembled WGS sequence"/>
</dbReference>
<dbReference type="Pfam" id="PF09084">
    <property type="entry name" value="NMT1"/>
    <property type="match status" value="1"/>
</dbReference>
<keyword evidence="5" id="KW-0564">Palmitate</keyword>
<reference evidence="9 10" key="1">
    <citation type="submission" date="2023-07" db="EMBL/GenBank/DDBJ databases">
        <title>Genomic Encyclopedia of Type Strains, Phase IV (KMG-IV): sequencing the most valuable type-strain genomes for metagenomic binning, comparative biology and taxonomic classification.</title>
        <authorList>
            <person name="Goeker M."/>
        </authorList>
    </citation>
    <scope>NUCLEOTIDE SEQUENCE [LARGE SCALE GENOMIC DNA]</scope>
    <source>
        <strain evidence="9 10">DSM 9768</strain>
    </source>
</reference>